<organism evidence="2 3">
    <name type="scientific">Folsomia candida</name>
    <name type="common">Springtail</name>
    <dbReference type="NCBI Taxonomy" id="158441"/>
    <lineage>
        <taxon>Eukaryota</taxon>
        <taxon>Metazoa</taxon>
        <taxon>Ecdysozoa</taxon>
        <taxon>Arthropoda</taxon>
        <taxon>Hexapoda</taxon>
        <taxon>Collembola</taxon>
        <taxon>Entomobryomorpha</taxon>
        <taxon>Isotomoidea</taxon>
        <taxon>Isotomidae</taxon>
        <taxon>Proisotominae</taxon>
        <taxon>Folsomia</taxon>
    </lineage>
</organism>
<protein>
    <submittedName>
        <fullName evidence="2">Uncharacterized protein</fullName>
    </submittedName>
</protein>
<dbReference type="SUPFAM" id="SSF63712">
    <property type="entry name" value="Nicotinic receptor ligand binding domain-like"/>
    <property type="match status" value="1"/>
</dbReference>
<dbReference type="Gene3D" id="2.70.170.10">
    <property type="entry name" value="Neurotransmitter-gated ion-channel ligand-binding domain"/>
    <property type="match status" value="1"/>
</dbReference>
<comment type="caution">
    <text evidence="2">The sequence shown here is derived from an EMBL/GenBank/DDBJ whole genome shotgun (WGS) entry which is preliminary data.</text>
</comment>
<gene>
    <name evidence="2" type="ORF">Fcan01_14332</name>
</gene>
<feature type="chain" id="PRO_5012782048" evidence="1">
    <location>
        <begin position="26"/>
        <end position="309"/>
    </location>
</feature>
<dbReference type="InterPro" id="IPR036734">
    <property type="entry name" value="Neur_chan_lig-bd_sf"/>
</dbReference>
<dbReference type="GO" id="GO:0016020">
    <property type="term" value="C:membrane"/>
    <property type="evidence" value="ECO:0007669"/>
    <property type="project" value="InterPro"/>
</dbReference>
<accession>A0A226E1F4</accession>
<evidence type="ECO:0000313" key="2">
    <source>
        <dbReference type="EMBL" id="OXA51289.1"/>
    </source>
</evidence>
<dbReference type="GO" id="GO:0005230">
    <property type="term" value="F:extracellular ligand-gated monoatomic ion channel activity"/>
    <property type="evidence" value="ECO:0007669"/>
    <property type="project" value="InterPro"/>
</dbReference>
<dbReference type="AlphaFoldDB" id="A0A226E1F4"/>
<proteinExistence type="predicted"/>
<evidence type="ECO:0000256" key="1">
    <source>
        <dbReference type="SAM" id="SignalP"/>
    </source>
</evidence>
<feature type="signal peptide" evidence="1">
    <location>
        <begin position="1"/>
        <end position="25"/>
    </location>
</feature>
<dbReference type="Proteomes" id="UP000198287">
    <property type="component" value="Unassembled WGS sequence"/>
</dbReference>
<reference evidence="2 3" key="1">
    <citation type="submission" date="2015-12" db="EMBL/GenBank/DDBJ databases">
        <title>The genome of Folsomia candida.</title>
        <authorList>
            <person name="Faddeeva A."/>
            <person name="Derks M.F."/>
            <person name="Anvar Y."/>
            <person name="Smit S."/>
            <person name="Van Straalen N."/>
            <person name="Roelofs D."/>
        </authorList>
    </citation>
    <scope>NUCLEOTIDE SEQUENCE [LARGE SCALE GENOMIC DNA]</scope>
    <source>
        <strain evidence="2 3">VU population</strain>
        <tissue evidence="2">Whole body</tissue>
    </source>
</reference>
<sequence>MRQFSILLVLTLTLLLLSYPNPTLAQRRTINGDTSAPVQSWDEKLRNLIQKLYPKNGNYSDDDIRPSAAEDEETPLPTQVEIYFRDVRITGINSYYDYRGVLSSRLDISADLITEYSDPRRTFDTSEINGASYVRIPSQRKVWTPDLRCYNASKASSTNWTIIDPNFYANLEILVSSSGRIFRRTPVTISQIVGTVNISSSEATFKFQISPQLFTSDEVKLTWRARNPVEVLVADGDRFAMPVVTTGICKRTEDDGSFGVRKFSCVELTIRTKASYGEAFYMPSTAMPVTVVPDPTPADLDPVIRSKKA</sequence>
<keyword evidence="1" id="KW-0732">Signal</keyword>
<evidence type="ECO:0000313" key="3">
    <source>
        <dbReference type="Proteomes" id="UP000198287"/>
    </source>
</evidence>
<dbReference type="EMBL" id="LNIX01000008">
    <property type="protein sequence ID" value="OXA51289.1"/>
    <property type="molecule type" value="Genomic_DNA"/>
</dbReference>
<name>A0A226E1F4_FOLCA</name>
<keyword evidence="3" id="KW-1185">Reference proteome</keyword>